<keyword evidence="1" id="KW-0732">Signal</keyword>
<dbReference type="Pfam" id="PF05345">
    <property type="entry name" value="He_PIG"/>
    <property type="match status" value="2"/>
</dbReference>
<comment type="caution">
    <text evidence="4">The sequence shown here is derived from an EMBL/GenBank/DDBJ whole genome shotgun (WGS) entry which is preliminary data.</text>
</comment>
<sequence>MKAKVKRKILSLLMAAIMVMGLLPTEAWAETVEAGTSSDLKGPEGNTGVASTYQHIYYGKYNGSPIKWRILDKSSSELLLLADDSVDWRAFDNNSNDYENSDVYNWLNGEFQDSFTTEEKANFRYPAGEKAFLLSTDEANNPTYFPGGKADREGRGRWWLRSPGYGSSSAVLLVDGNGDVDSRGRSVTFSYGIRPAFKLNLSSVIFVSDAVGGASATVESNLSAVTPITGDMKLTMADSSQTLTIGDVNAGSRTSGSAITVNYSDAFTGDSNYLGVELTSGSNTYRGVIKNLTADNESGTATFNLPVALSDNSYTLRFWNEKYSEPHHTKYANTPVSESITFMNPNIVSDSVSLPTGIIGTPYYNGALTALDGTGSYTWSANGLPAGLSIAQSTGEISGTPEDTGNFNVRVTVTDVNGKTDEKDFTLTINQTFSIDLVDLTVSAGSLSPAFDKNTVVYQVEAVPNIDSIDVTAQLADAGATLTIAGDTAADSVAKTVYLEQGANLIPVVVTASDGVSQKAYILSINGTVDNADLSSLTLSEGNLSFDKDTTEYYVNAGNDTETIDISAIPSDNKALVLIDGSVTTSSAITVEVGENPIDVMVVAQDASTKTYTVTVNRGTGDVNLSDITLSEGTLSLTFNLATTAYTATVPYNTEAISISPTLMDGDATVRVNGGEPSQPVSLDVGENAIDIVVTGKDGESTKTYTITVTRKEALTINNETLPIGIVGGTYQATLSAEGGTLPYTWTATGLPTELILSEITGEITGTFLSEGNYTIEVKVTDTNGSEVSKTLTLNVNLGCGNGAYIIQLDEDSAYTRGYTDDGIPMMTVNEGITGFKYFSVAIAPVTGHGGNEVCVFVHLRNGQQIGINATEADFDTVNRAKAAFNVKEGDIIKAFIVDDLTNNSETNPEIL</sequence>
<feature type="domain" description="Cadherin-like beta-sandwich-like" evidence="2">
    <location>
        <begin position="534"/>
        <end position="618"/>
    </location>
</feature>
<proteinExistence type="predicted"/>
<dbReference type="Pfam" id="PF12733">
    <property type="entry name" value="Cadherin-like"/>
    <property type="match status" value="3"/>
</dbReference>
<name>A0ABS4GGY5_9FIRM</name>
<dbReference type="InterPro" id="IPR025883">
    <property type="entry name" value="Cadherin-like_domain"/>
</dbReference>
<feature type="signal peptide" evidence="1">
    <location>
        <begin position="1"/>
        <end position="29"/>
    </location>
</feature>
<dbReference type="Pfam" id="PF19789">
    <property type="entry name" value="DUF6273"/>
    <property type="match status" value="1"/>
</dbReference>
<evidence type="ECO:0000259" key="2">
    <source>
        <dbReference type="Pfam" id="PF12733"/>
    </source>
</evidence>
<feature type="domain" description="DUF6273" evidence="3">
    <location>
        <begin position="77"/>
        <end position="200"/>
    </location>
</feature>
<dbReference type="EMBL" id="JAGGKS010000009">
    <property type="protein sequence ID" value="MBP1926919.1"/>
    <property type="molecule type" value="Genomic_DNA"/>
</dbReference>
<dbReference type="RefSeq" id="WP_209512640.1">
    <property type="nucleotide sequence ID" value="NZ_JAGGKS010000009.1"/>
</dbReference>
<evidence type="ECO:0000313" key="5">
    <source>
        <dbReference type="Proteomes" id="UP001519342"/>
    </source>
</evidence>
<evidence type="ECO:0000256" key="1">
    <source>
        <dbReference type="SAM" id="SignalP"/>
    </source>
</evidence>
<feature type="domain" description="Cadherin-like beta-sandwich-like" evidence="2">
    <location>
        <begin position="439"/>
        <end position="525"/>
    </location>
</feature>
<feature type="domain" description="Cadherin-like beta-sandwich-like" evidence="2">
    <location>
        <begin position="625"/>
        <end position="712"/>
    </location>
</feature>
<gene>
    <name evidence="4" type="ORF">J2Z76_002791</name>
</gene>
<dbReference type="Gene3D" id="2.60.40.10">
    <property type="entry name" value="Immunoglobulins"/>
    <property type="match status" value="2"/>
</dbReference>
<dbReference type="InterPro" id="IPR015919">
    <property type="entry name" value="Cadherin-like_sf"/>
</dbReference>
<accession>A0ABS4GGY5</accession>
<evidence type="ECO:0000313" key="4">
    <source>
        <dbReference type="EMBL" id="MBP1926919.1"/>
    </source>
</evidence>
<dbReference type="Proteomes" id="UP001519342">
    <property type="component" value="Unassembled WGS sequence"/>
</dbReference>
<dbReference type="InterPro" id="IPR013783">
    <property type="entry name" value="Ig-like_fold"/>
</dbReference>
<organism evidence="4 5">
    <name type="scientific">Sedimentibacter acidaminivorans</name>
    <dbReference type="NCBI Taxonomy" id="913099"/>
    <lineage>
        <taxon>Bacteria</taxon>
        <taxon>Bacillati</taxon>
        <taxon>Bacillota</taxon>
        <taxon>Tissierellia</taxon>
        <taxon>Sedimentibacter</taxon>
    </lineage>
</organism>
<dbReference type="SUPFAM" id="SSF49313">
    <property type="entry name" value="Cadherin-like"/>
    <property type="match status" value="2"/>
</dbReference>
<feature type="chain" id="PRO_5046309392" description="Cadherin-like beta sandwich domain-containing protein" evidence="1">
    <location>
        <begin position="30"/>
        <end position="912"/>
    </location>
</feature>
<reference evidence="4 5" key="1">
    <citation type="submission" date="2021-03" db="EMBL/GenBank/DDBJ databases">
        <title>Genomic Encyclopedia of Type Strains, Phase IV (KMG-IV): sequencing the most valuable type-strain genomes for metagenomic binning, comparative biology and taxonomic classification.</title>
        <authorList>
            <person name="Goeker M."/>
        </authorList>
    </citation>
    <scope>NUCLEOTIDE SEQUENCE [LARGE SCALE GENOMIC DNA]</scope>
    <source>
        <strain evidence="4 5">DSM 24004</strain>
    </source>
</reference>
<evidence type="ECO:0008006" key="6">
    <source>
        <dbReference type="Google" id="ProtNLM"/>
    </source>
</evidence>
<dbReference type="InterPro" id="IPR046240">
    <property type="entry name" value="DUF6273"/>
</dbReference>
<keyword evidence="5" id="KW-1185">Reference proteome</keyword>
<evidence type="ECO:0000259" key="3">
    <source>
        <dbReference type="Pfam" id="PF19789"/>
    </source>
</evidence>
<protein>
    <recommendedName>
        <fullName evidence="6">Cadherin-like beta sandwich domain-containing protein</fullName>
    </recommendedName>
</protein>